<feature type="region of interest" description="Disordered" evidence="1">
    <location>
        <begin position="62"/>
        <end position="120"/>
    </location>
</feature>
<proteinExistence type="predicted"/>
<feature type="compositionally biased region" description="Polar residues" evidence="1">
    <location>
        <begin position="65"/>
        <end position="79"/>
    </location>
</feature>
<organism evidence="2 3">
    <name type="scientific">Elysia chlorotica</name>
    <name type="common">Eastern emerald elysia</name>
    <name type="synonym">Sea slug</name>
    <dbReference type="NCBI Taxonomy" id="188477"/>
    <lineage>
        <taxon>Eukaryota</taxon>
        <taxon>Metazoa</taxon>
        <taxon>Spiralia</taxon>
        <taxon>Lophotrochozoa</taxon>
        <taxon>Mollusca</taxon>
        <taxon>Gastropoda</taxon>
        <taxon>Heterobranchia</taxon>
        <taxon>Euthyneura</taxon>
        <taxon>Panpulmonata</taxon>
        <taxon>Sacoglossa</taxon>
        <taxon>Placobranchoidea</taxon>
        <taxon>Plakobranchidae</taxon>
        <taxon>Elysia</taxon>
    </lineage>
</organism>
<protein>
    <submittedName>
        <fullName evidence="2">Uncharacterized protein</fullName>
    </submittedName>
</protein>
<dbReference type="OrthoDB" id="10066480at2759"/>
<name>A0A433T9T9_ELYCH</name>
<dbReference type="EMBL" id="RQTK01000519">
    <property type="protein sequence ID" value="RUS78308.1"/>
    <property type="molecule type" value="Genomic_DNA"/>
</dbReference>
<gene>
    <name evidence="2" type="ORF">EGW08_013943</name>
</gene>
<evidence type="ECO:0000313" key="2">
    <source>
        <dbReference type="EMBL" id="RUS78308.1"/>
    </source>
</evidence>
<sequence>NQKRRSTGVTIIPEITAAQIKSVKLKKTENRVLGTNAVQDTSSRDGQPLVSLKDLQKISLRKTPASASKTSFEPTTNGCENRPEEVVDVRQFLKRTRLRRSPGGTPLPAEKKAETKISSTPVSFRSSKNVCVRFS</sequence>
<evidence type="ECO:0000256" key="1">
    <source>
        <dbReference type="SAM" id="MobiDB-lite"/>
    </source>
</evidence>
<comment type="caution">
    <text evidence="2">The sequence shown here is derived from an EMBL/GenBank/DDBJ whole genome shotgun (WGS) entry which is preliminary data.</text>
</comment>
<evidence type="ECO:0000313" key="3">
    <source>
        <dbReference type="Proteomes" id="UP000271974"/>
    </source>
</evidence>
<dbReference type="Proteomes" id="UP000271974">
    <property type="component" value="Unassembled WGS sequence"/>
</dbReference>
<dbReference type="AlphaFoldDB" id="A0A433T9T9"/>
<accession>A0A433T9T9</accession>
<reference evidence="2 3" key="1">
    <citation type="submission" date="2019-01" db="EMBL/GenBank/DDBJ databases">
        <title>A draft genome assembly of the solar-powered sea slug Elysia chlorotica.</title>
        <authorList>
            <person name="Cai H."/>
            <person name="Li Q."/>
            <person name="Fang X."/>
            <person name="Li J."/>
            <person name="Curtis N.E."/>
            <person name="Altenburger A."/>
            <person name="Shibata T."/>
            <person name="Feng M."/>
            <person name="Maeda T."/>
            <person name="Schwartz J.A."/>
            <person name="Shigenobu S."/>
            <person name="Lundholm N."/>
            <person name="Nishiyama T."/>
            <person name="Yang H."/>
            <person name="Hasebe M."/>
            <person name="Li S."/>
            <person name="Pierce S.K."/>
            <person name="Wang J."/>
        </authorList>
    </citation>
    <scope>NUCLEOTIDE SEQUENCE [LARGE SCALE GENOMIC DNA]</scope>
    <source>
        <strain evidence="2">EC2010</strain>
        <tissue evidence="2">Whole organism of an adult</tissue>
    </source>
</reference>
<feature type="non-terminal residue" evidence="2">
    <location>
        <position position="1"/>
    </location>
</feature>
<keyword evidence="3" id="KW-1185">Reference proteome</keyword>